<gene>
    <name evidence="7" type="ORF">SAMN05192574_103416</name>
</gene>
<accession>A0A1H8H8D1</accession>
<evidence type="ECO:0000256" key="5">
    <source>
        <dbReference type="SAM" id="SignalP"/>
    </source>
</evidence>
<proteinExistence type="predicted"/>
<dbReference type="InterPro" id="IPR000866">
    <property type="entry name" value="AhpC/TSA"/>
</dbReference>
<comment type="subcellular location">
    <subcellularLocation>
        <location evidence="1">Cell envelope</location>
    </subcellularLocation>
</comment>
<dbReference type="Pfam" id="PF14289">
    <property type="entry name" value="DUF4369"/>
    <property type="match status" value="1"/>
</dbReference>
<dbReference type="InterPro" id="IPR036249">
    <property type="entry name" value="Thioredoxin-like_sf"/>
</dbReference>
<dbReference type="PANTHER" id="PTHR42852:SF6">
    <property type="entry name" value="THIOL:DISULFIDE INTERCHANGE PROTEIN DSBE"/>
    <property type="match status" value="1"/>
</dbReference>
<evidence type="ECO:0000256" key="3">
    <source>
        <dbReference type="ARBA" id="ARBA00023157"/>
    </source>
</evidence>
<name>A0A1H8H8D1_9SPHI</name>
<dbReference type="EMBL" id="FOCL01000003">
    <property type="protein sequence ID" value="SEN52300.1"/>
    <property type="molecule type" value="Genomic_DNA"/>
</dbReference>
<dbReference type="GO" id="GO:0016491">
    <property type="term" value="F:oxidoreductase activity"/>
    <property type="evidence" value="ECO:0007669"/>
    <property type="project" value="InterPro"/>
</dbReference>
<dbReference type="Pfam" id="PF00578">
    <property type="entry name" value="AhpC-TSA"/>
    <property type="match status" value="1"/>
</dbReference>
<dbReference type="Gene3D" id="3.40.30.10">
    <property type="entry name" value="Glutaredoxin"/>
    <property type="match status" value="1"/>
</dbReference>
<reference evidence="8" key="1">
    <citation type="submission" date="2016-10" db="EMBL/GenBank/DDBJ databases">
        <authorList>
            <person name="Varghese N."/>
            <person name="Submissions S."/>
        </authorList>
    </citation>
    <scope>NUCLEOTIDE SEQUENCE [LARGE SCALE GENOMIC DNA]</scope>
    <source>
        <strain evidence="8">Gh-48</strain>
    </source>
</reference>
<dbReference type="GO" id="GO:0030313">
    <property type="term" value="C:cell envelope"/>
    <property type="evidence" value="ECO:0007669"/>
    <property type="project" value="UniProtKB-SubCell"/>
</dbReference>
<dbReference type="SUPFAM" id="SSF52833">
    <property type="entry name" value="Thioredoxin-like"/>
    <property type="match status" value="1"/>
</dbReference>
<keyword evidence="4" id="KW-0676">Redox-active center</keyword>
<feature type="chain" id="PRO_5011553995" evidence="5">
    <location>
        <begin position="23"/>
        <end position="382"/>
    </location>
</feature>
<evidence type="ECO:0000259" key="6">
    <source>
        <dbReference type="PROSITE" id="PS51352"/>
    </source>
</evidence>
<evidence type="ECO:0000256" key="2">
    <source>
        <dbReference type="ARBA" id="ARBA00022748"/>
    </source>
</evidence>
<keyword evidence="2" id="KW-0201">Cytochrome c-type biogenesis</keyword>
<evidence type="ECO:0000313" key="8">
    <source>
        <dbReference type="Proteomes" id="UP000198942"/>
    </source>
</evidence>
<dbReference type="OrthoDB" id="750178at2"/>
<dbReference type="CDD" id="cd02966">
    <property type="entry name" value="TlpA_like_family"/>
    <property type="match status" value="1"/>
</dbReference>
<dbReference type="PANTHER" id="PTHR42852">
    <property type="entry name" value="THIOL:DISULFIDE INTERCHANGE PROTEIN DSBE"/>
    <property type="match status" value="1"/>
</dbReference>
<evidence type="ECO:0000313" key="7">
    <source>
        <dbReference type="EMBL" id="SEN52300.1"/>
    </source>
</evidence>
<feature type="domain" description="Thioredoxin" evidence="6">
    <location>
        <begin position="244"/>
        <end position="382"/>
    </location>
</feature>
<dbReference type="GO" id="GO:0017004">
    <property type="term" value="P:cytochrome complex assembly"/>
    <property type="evidence" value="ECO:0007669"/>
    <property type="project" value="UniProtKB-KW"/>
</dbReference>
<dbReference type="Proteomes" id="UP000198942">
    <property type="component" value="Unassembled WGS sequence"/>
</dbReference>
<dbReference type="AlphaFoldDB" id="A0A1H8H8D1"/>
<keyword evidence="3" id="KW-1015">Disulfide bond</keyword>
<evidence type="ECO:0000256" key="1">
    <source>
        <dbReference type="ARBA" id="ARBA00004196"/>
    </source>
</evidence>
<dbReference type="InterPro" id="IPR013766">
    <property type="entry name" value="Thioredoxin_domain"/>
</dbReference>
<sequence length="382" mass="42549">MKVKNMAAAGALLMLSAGMYSCKNQSQFSVSGTIKNPGALKAVYLIEADSSGLKVVDSTSLGEGGKFEFKHVALYPNLFKLRVGNTGPQGSEMQGENLYDFIAKNGDDIEFETDNNNKNHEYTIKGSDDSDKIKEFNRISNLYGEKNAKLFAEYQEKSHGERNDSLLKIYMPIFLKNVSESGEAVLKFVNDNKKSLAGFYAATTLDPTKYEAQLIKFADDIRGDFKDNPTVQKFIAQMDKAKPISLGHKAPEFTVNGIDGKSIKLSDYKGKYVMIDFWASWCQPCRQENPNVVKQYNTFKDKGFNILGVSLDKDKAPWQKAISDDKLTWAHGSDLNGFEGPTERLYHIEAIPSNFIIDPQGNIVAKNITGADLEAFLNKTFK</sequence>
<keyword evidence="5" id="KW-0732">Signal</keyword>
<keyword evidence="8" id="KW-1185">Reference proteome</keyword>
<dbReference type="InterPro" id="IPR050553">
    <property type="entry name" value="Thioredoxin_ResA/DsbE_sf"/>
</dbReference>
<dbReference type="PROSITE" id="PS51257">
    <property type="entry name" value="PROKAR_LIPOPROTEIN"/>
    <property type="match status" value="1"/>
</dbReference>
<dbReference type="RefSeq" id="WP_091210745.1">
    <property type="nucleotide sequence ID" value="NZ_FOCL01000003.1"/>
</dbReference>
<dbReference type="STRING" id="551995.SAMN05192574_103416"/>
<evidence type="ECO:0000256" key="4">
    <source>
        <dbReference type="ARBA" id="ARBA00023284"/>
    </source>
</evidence>
<dbReference type="GO" id="GO:0016209">
    <property type="term" value="F:antioxidant activity"/>
    <property type="evidence" value="ECO:0007669"/>
    <property type="project" value="InterPro"/>
</dbReference>
<organism evidence="7 8">
    <name type="scientific">Mucilaginibacter gossypiicola</name>
    <dbReference type="NCBI Taxonomy" id="551995"/>
    <lineage>
        <taxon>Bacteria</taxon>
        <taxon>Pseudomonadati</taxon>
        <taxon>Bacteroidota</taxon>
        <taxon>Sphingobacteriia</taxon>
        <taxon>Sphingobacteriales</taxon>
        <taxon>Sphingobacteriaceae</taxon>
        <taxon>Mucilaginibacter</taxon>
    </lineage>
</organism>
<dbReference type="InterPro" id="IPR025380">
    <property type="entry name" value="DUF4369"/>
</dbReference>
<dbReference type="PROSITE" id="PS51352">
    <property type="entry name" value="THIOREDOXIN_2"/>
    <property type="match status" value="1"/>
</dbReference>
<feature type="signal peptide" evidence="5">
    <location>
        <begin position="1"/>
        <end position="22"/>
    </location>
</feature>
<protein>
    <submittedName>
        <fullName evidence="7">Peroxiredoxin</fullName>
    </submittedName>
</protein>